<feature type="transmembrane region" description="Helical" evidence="3">
    <location>
        <begin position="207"/>
        <end position="230"/>
    </location>
</feature>
<dbReference type="EMBL" id="JANBPU010000014">
    <property type="protein sequence ID" value="KAJ1920355.1"/>
    <property type="molecule type" value="Genomic_DNA"/>
</dbReference>
<accession>A0A9W8A3M1</accession>
<keyword evidence="1" id="KW-0479">Metal-binding</keyword>
<evidence type="ECO:0000256" key="1">
    <source>
        <dbReference type="PROSITE-ProRule" id="PRU00175"/>
    </source>
</evidence>
<sequence>MRNTRIVSHIHIIFGILVFCVYFVNAIPFNIRQDIVETRHGLKTHIYSTLIYNGREAAISAAPNGLVSDIDGLNGLLYSMSDPQGCRADIRNHPHFSQGRPNLALISVGKCDIGTYIEQARLDGAVGALIYRRNMGVTHLKKIIMKKKIIRYNNVPLTLIDDGIGISLQAKLDQVNRHNVASSRHKPKSILVTVFPRDEGGLNTWEIMLVVLVIFLTLCLAFSMGINFLYFRKSRRRELEEHVGQQFATLPISGLKHMPIEKITGDDLKPNTGVGDVQPPPRKDSLNKKNPTYKLSMELEDELHIEPLSFGVNTKESVKDPRDSQIHTECIYAEHHSNKTCSICIDDFKIGAFARKLPCGHHFHIECVDPWLMLKSSLCPLCKYDTRNALSDDEKARYCPELLLPNISNVNVLVGHDAFRRHQTSQPLTQ</sequence>
<organism evidence="5 6">
    <name type="scientific">Mycoemilia scoparia</name>
    <dbReference type="NCBI Taxonomy" id="417184"/>
    <lineage>
        <taxon>Eukaryota</taxon>
        <taxon>Fungi</taxon>
        <taxon>Fungi incertae sedis</taxon>
        <taxon>Zoopagomycota</taxon>
        <taxon>Kickxellomycotina</taxon>
        <taxon>Kickxellomycetes</taxon>
        <taxon>Kickxellales</taxon>
        <taxon>Kickxellaceae</taxon>
        <taxon>Mycoemilia</taxon>
    </lineage>
</organism>
<dbReference type="Pfam" id="PF13639">
    <property type="entry name" value="zf-RING_2"/>
    <property type="match status" value="1"/>
</dbReference>
<dbReference type="GO" id="GO:0008270">
    <property type="term" value="F:zinc ion binding"/>
    <property type="evidence" value="ECO:0007669"/>
    <property type="project" value="UniProtKB-KW"/>
</dbReference>
<proteinExistence type="predicted"/>
<comment type="caution">
    <text evidence="5">The sequence shown here is derived from an EMBL/GenBank/DDBJ whole genome shotgun (WGS) entry which is preliminary data.</text>
</comment>
<dbReference type="GO" id="GO:0061630">
    <property type="term" value="F:ubiquitin protein ligase activity"/>
    <property type="evidence" value="ECO:0007669"/>
    <property type="project" value="TreeGrafter"/>
</dbReference>
<feature type="domain" description="RING-type" evidence="4">
    <location>
        <begin position="341"/>
        <end position="383"/>
    </location>
</feature>
<dbReference type="InterPro" id="IPR051826">
    <property type="entry name" value="E3_ubiquitin-ligase_domain"/>
</dbReference>
<dbReference type="AlphaFoldDB" id="A0A9W8A3M1"/>
<keyword evidence="3" id="KW-1133">Transmembrane helix</keyword>
<protein>
    <recommendedName>
        <fullName evidence="4">RING-type domain-containing protein</fullName>
    </recommendedName>
</protein>
<feature type="transmembrane region" description="Helical" evidence="3">
    <location>
        <begin position="12"/>
        <end position="31"/>
    </location>
</feature>
<evidence type="ECO:0000256" key="3">
    <source>
        <dbReference type="SAM" id="Phobius"/>
    </source>
</evidence>
<keyword evidence="6" id="KW-1185">Reference proteome</keyword>
<dbReference type="PANTHER" id="PTHR22765:SF434">
    <property type="entry name" value="GB|AAD18119.1-RELATED"/>
    <property type="match status" value="1"/>
</dbReference>
<dbReference type="Proteomes" id="UP001150538">
    <property type="component" value="Unassembled WGS sequence"/>
</dbReference>
<keyword evidence="1" id="KW-0862">Zinc</keyword>
<feature type="region of interest" description="Disordered" evidence="2">
    <location>
        <begin position="264"/>
        <end position="289"/>
    </location>
</feature>
<dbReference type="SMART" id="SM00184">
    <property type="entry name" value="RING"/>
    <property type="match status" value="1"/>
</dbReference>
<dbReference type="Gene3D" id="3.30.40.10">
    <property type="entry name" value="Zinc/RING finger domain, C3HC4 (zinc finger)"/>
    <property type="match status" value="1"/>
</dbReference>
<dbReference type="InterPro" id="IPR013083">
    <property type="entry name" value="Znf_RING/FYVE/PHD"/>
</dbReference>
<evidence type="ECO:0000313" key="5">
    <source>
        <dbReference type="EMBL" id="KAJ1920355.1"/>
    </source>
</evidence>
<evidence type="ECO:0000256" key="2">
    <source>
        <dbReference type="SAM" id="MobiDB-lite"/>
    </source>
</evidence>
<evidence type="ECO:0000259" key="4">
    <source>
        <dbReference type="PROSITE" id="PS50089"/>
    </source>
</evidence>
<dbReference type="CDD" id="cd16454">
    <property type="entry name" value="RING-H2_PA-TM-RING"/>
    <property type="match status" value="1"/>
</dbReference>
<gene>
    <name evidence="5" type="ORF">H4219_001330</name>
</gene>
<name>A0A9W8A3M1_9FUNG</name>
<dbReference type="GO" id="GO:0006511">
    <property type="term" value="P:ubiquitin-dependent protein catabolic process"/>
    <property type="evidence" value="ECO:0007669"/>
    <property type="project" value="TreeGrafter"/>
</dbReference>
<dbReference type="InterPro" id="IPR001841">
    <property type="entry name" value="Znf_RING"/>
</dbReference>
<dbReference type="PROSITE" id="PS50089">
    <property type="entry name" value="ZF_RING_2"/>
    <property type="match status" value="1"/>
</dbReference>
<keyword evidence="3" id="KW-0472">Membrane</keyword>
<dbReference type="OrthoDB" id="8062037at2759"/>
<dbReference type="PANTHER" id="PTHR22765">
    <property type="entry name" value="RING FINGER AND PROTEASE ASSOCIATED DOMAIN-CONTAINING"/>
    <property type="match status" value="1"/>
</dbReference>
<keyword evidence="1" id="KW-0863">Zinc-finger</keyword>
<reference evidence="5" key="1">
    <citation type="submission" date="2022-07" db="EMBL/GenBank/DDBJ databases">
        <title>Phylogenomic reconstructions and comparative analyses of Kickxellomycotina fungi.</title>
        <authorList>
            <person name="Reynolds N.K."/>
            <person name="Stajich J.E."/>
            <person name="Barry K."/>
            <person name="Grigoriev I.V."/>
            <person name="Crous P."/>
            <person name="Smith M.E."/>
        </authorList>
    </citation>
    <scope>NUCLEOTIDE SEQUENCE</scope>
    <source>
        <strain evidence="5">NBRC 100468</strain>
    </source>
</reference>
<keyword evidence="3" id="KW-0812">Transmembrane</keyword>
<evidence type="ECO:0000313" key="6">
    <source>
        <dbReference type="Proteomes" id="UP001150538"/>
    </source>
</evidence>
<dbReference type="SUPFAM" id="SSF57850">
    <property type="entry name" value="RING/U-box"/>
    <property type="match status" value="1"/>
</dbReference>